<dbReference type="InterPro" id="IPR057326">
    <property type="entry name" value="KR_dom"/>
</dbReference>
<dbReference type="SUPFAM" id="SSF51735">
    <property type="entry name" value="NAD(P)-binding Rossmann-fold domains"/>
    <property type="match status" value="1"/>
</dbReference>
<sequence length="245" mass="25220">MNAVDGKVALVTGGGRGIGEAIVRALVREGAVVVVSDVLDEPAAALADELGQTFLHHDVTDPVSWRSTVDAVMAAHGRLDVLVNNAGIATSASVRSQELDEWNRVLEVNLTGTFLGIQAAARVMREQGSGSIVNLSSVDGLRGNAALHAYTASKFGVTGITKSTGIELGRFGIRVNSVHPGFIRTAMTAHLDPAAFGIPLARAGTSEDVAEMVVFLASDASGYSTASEFVVDGGITASLPHTTAG</sequence>
<dbReference type="SMART" id="SM00822">
    <property type="entry name" value="PKS_KR"/>
    <property type="match status" value="1"/>
</dbReference>
<dbReference type="RefSeq" id="WP_258798603.1">
    <property type="nucleotide sequence ID" value="NZ_JANTHX010000007.1"/>
</dbReference>
<comment type="similarity">
    <text evidence="1">Belongs to the short-chain dehydrogenases/reductases (SDR) family.</text>
</comment>
<feature type="domain" description="Ketoreductase" evidence="3">
    <location>
        <begin position="7"/>
        <end position="169"/>
    </location>
</feature>
<gene>
    <name evidence="4" type="ORF">NUH29_08310</name>
</gene>
<dbReference type="PROSITE" id="PS00061">
    <property type="entry name" value="ADH_SHORT"/>
    <property type="match status" value="1"/>
</dbReference>
<evidence type="ECO:0000313" key="4">
    <source>
        <dbReference type="EMBL" id="MCS0499553.1"/>
    </source>
</evidence>
<evidence type="ECO:0000259" key="3">
    <source>
        <dbReference type="SMART" id="SM00822"/>
    </source>
</evidence>
<proteinExistence type="inferred from homology"/>
<name>A0ABT1ZFR5_9MICO</name>
<dbReference type="PRINTS" id="PR00081">
    <property type="entry name" value="GDHRDH"/>
</dbReference>
<dbReference type="InterPro" id="IPR036291">
    <property type="entry name" value="NAD(P)-bd_dom_sf"/>
</dbReference>
<reference evidence="4 5" key="1">
    <citation type="submission" date="2022-08" db="EMBL/GenBank/DDBJ databases">
        <authorList>
            <person name="Li F."/>
        </authorList>
    </citation>
    <scope>NUCLEOTIDE SEQUENCE [LARGE SCALE GENOMIC DNA]</scope>
    <source>
        <strain evidence="4 5">10F1B-8-1</strain>
    </source>
</reference>
<dbReference type="InterPro" id="IPR020904">
    <property type="entry name" value="Sc_DH/Rdtase_CS"/>
</dbReference>
<evidence type="ECO:0000256" key="1">
    <source>
        <dbReference type="ARBA" id="ARBA00006484"/>
    </source>
</evidence>
<comment type="caution">
    <text evidence="4">The sequence shown here is derived from an EMBL/GenBank/DDBJ whole genome shotgun (WGS) entry which is preliminary data.</text>
</comment>
<evidence type="ECO:0000256" key="2">
    <source>
        <dbReference type="ARBA" id="ARBA00023002"/>
    </source>
</evidence>
<accession>A0ABT1ZFR5</accession>
<dbReference type="Pfam" id="PF13561">
    <property type="entry name" value="adh_short_C2"/>
    <property type="match status" value="1"/>
</dbReference>
<dbReference type="EMBL" id="JANTHX010000007">
    <property type="protein sequence ID" value="MCS0499553.1"/>
    <property type="molecule type" value="Genomic_DNA"/>
</dbReference>
<dbReference type="Gene3D" id="3.40.50.720">
    <property type="entry name" value="NAD(P)-binding Rossmann-like Domain"/>
    <property type="match status" value="1"/>
</dbReference>
<protein>
    <submittedName>
        <fullName evidence="4">SDR family oxidoreductase</fullName>
    </submittedName>
</protein>
<dbReference type="Proteomes" id="UP001205337">
    <property type="component" value="Unassembled WGS sequence"/>
</dbReference>
<evidence type="ECO:0000313" key="5">
    <source>
        <dbReference type="Proteomes" id="UP001205337"/>
    </source>
</evidence>
<keyword evidence="5" id="KW-1185">Reference proteome</keyword>
<keyword evidence="2" id="KW-0560">Oxidoreductase</keyword>
<dbReference type="PANTHER" id="PTHR42760:SF133">
    <property type="entry name" value="3-OXOACYL-[ACYL-CARRIER-PROTEIN] REDUCTASE"/>
    <property type="match status" value="1"/>
</dbReference>
<dbReference type="PRINTS" id="PR00080">
    <property type="entry name" value="SDRFAMILY"/>
</dbReference>
<dbReference type="PANTHER" id="PTHR42760">
    <property type="entry name" value="SHORT-CHAIN DEHYDROGENASES/REDUCTASES FAMILY MEMBER"/>
    <property type="match status" value="1"/>
</dbReference>
<organism evidence="4 5">
    <name type="scientific">Protaetiibacter mangrovi</name>
    <dbReference type="NCBI Taxonomy" id="2970926"/>
    <lineage>
        <taxon>Bacteria</taxon>
        <taxon>Bacillati</taxon>
        <taxon>Actinomycetota</taxon>
        <taxon>Actinomycetes</taxon>
        <taxon>Micrococcales</taxon>
        <taxon>Microbacteriaceae</taxon>
        <taxon>Protaetiibacter</taxon>
    </lineage>
</organism>
<dbReference type="InterPro" id="IPR002347">
    <property type="entry name" value="SDR_fam"/>
</dbReference>